<dbReference type="EMBL" id="CP012195">
    <property type="protein sequence ID" value="AKT90288.1"/>
    <property type="molecule type" value="Genomic_DNA"/>
</dbReference>
<dbReference type="KEGG" id="cure:CUREO_0409"/>
<feature type="transmembrane region" description="Helical" evidence="1">
    <location>
        <begin position="39"/>
        <end position="58"/>
    </location>
</feature>
<dbReference type="Proteomes" id="UP000063971">
    <property type="component" value="Chromosome"/>
</dbReference>
<accession>A0AAU8U176</accession>
<feature type="transmembrane region" description="Helical" evidence="1">
    <location>
        <begin position="65"/>
        <end position="85"/>
    </location>
</feature>
<evidence type="ECO:0000313" key="3">
    <source>
        <dbReference type="Proteomes" id="UP000063971"/>
    </source>
</evidence>
<sequence>MIQSQKQKQNLIEKEDESLKKAKTEIKKPFLDDMSKKELAKIGLSVSMGLTVLSAFSLKSKFSKNLHVISGALMVGFAFYHNSLYDKNSSANSPKQK</sequence>
<dbReference type="AlphaFoldDB" id="A0AAU8U176"/>
<organism evidence="2 3">
    <name type="scientific">Campylobacter ureolyticus RIGS 9880</name>
    <dbReference type="NCBI Taxonomy" id="1032069"/>
    <lineage>
        <taxon>Bacteria</taxon>
        <taxon>Pseudomonadati</taxon>
        <taxon>Campylobacterota</taxon>
        <taxon>Epsilonproteobacteria</taxon>
        <taxon>Campylobacterales</taxon>
        <taxon>Campylobacteraceae</taxon>
        <taxon>Campylobacter</taxon>
    </lineage>
</organism>
<reference evidence="2 3" key="1">
    <citation type="journal article" date="2015" name="Genome Announc.">
        <title>Complete Genome Sequence of the Campylobacter ureolyticus Clinical Isolate RIGS 9880.</title>
        <authorList>
            <person name="Miller W.G."/>
            <person name="Yee E."/>
            <person name="On S.L."/>
            <person name="Andersen L.P."/>
            <person name="Bono J.L."/>
        </authorList>
    </citation>
    <scope>NUCLEOTIDE SEQUENCE [LARGE SCALE GENOMIC DNA]</scope>
    <source>
        <strain evidence="2 3">RIGS 9880</strain>
    </source>
</reference>
<proteinExistence type="predicted"/>
<keyword evidence="1" id="KW-1133">Transmembrane helix</keyword>
<evidence type="ECO:0000256" key="1">
    <source>
        <dbReference type="SAM" id="Phobius"/>
    </source>
</evidence>
<keyword evidence="1" id="KW-0812">Transmembrane</keyword>
<protein>
    <submittedName>
        <fullName evidence="2">Uncharacterized protein</fullName>
    </submittedName>
</protein>
<name>A0AAU8U176_9BACT</name>
<evidence type="ECO:0000313" key="2">
    <source>
        <dbReference type="EMBL" id="AKT90288.1"/>
    </source>
</evidence>
<keyword evidence="1" id="KW-0472">Membrane</keyword>
<gene>
    <name evidence="2" type="ORF">CUREO_0409</name>
</gene>